<gene>
    <name evidence="3" type="ORF">FNH13_18830</name>
</gene>
<keyword evidence="4" id="KW-1185">Reference proteome</keyword>
<organism evidence="3 4">
    <name type="scientific">Ornithinimicrobium ciconiae</name>
    <dbReference type="NCBI Taxonomy" id="2594265"/>
    <lineage>
        <taxon>Bacteria</taxon>
        <taxon>Bacillati</taxon>
        <taxon>Actinomycetota</taxon>
        <taxon>Actinomycetes</taxon>
        <taxon>Micrococcales</taxon>
        <taxon>Ornithinimicrobiaceae</taxon>
        <taxon>Ornithinimicrobium</taxon>
    </lineage>
</organism>
<dbReference type="KEGG" id="orz:FNH13_18830"/>
<proteinExistence type="predicted"/>
<dbReference type="Proteomes" id="UP000315395">
    <property type="component" value="Chromosome"/>
</dbReference>
<dbReference type="Pfam" id="PF05235">
    <property type="entry name" value="CHAD"/>
    <property type="match status" value="1"/>
</dbReference>
<evidence type="ECO:0000259" key="2">
    <source>
        <dbReference type="PROSITE" id="PS51708"/>
    </source>
</evidence>
<dbReference type="InterPro" id="IPR038186">
    <property type="entry name" value="CHAD_dom_sf"/>
</dbReference>
<dbReference type="EMBL" id="CP041616">
    <property type="protein sequence ID" value="QDO90126.1"/>
    <property type="molecule type" value="Genomic_DNA"/>
</dbReference>
<evidence type="ECO:0000313" key="3">
    <source>
        <dbReference type="EMBL" id="QDO90126.1"/>
    </source>
</evidence>
<dbReference type="PANTHER" id="PTHR39339:SF1">
    <property type="entry name" value="CHAD DOMAIN-CONTAINING PROTEIN"/>
    <property type="match status" value="1"/>
</dbReference>
<evidence type="ECO:0000313" key="4">
    <source>
        <dbReference type="Proteomes" id="UP000315395"/>
    </source>
</evidence>
<dbReference type="PANTHER" id="PTHR39339">
    <property type="entry name" value="SLR1444 PROTEIN"/>
    <property type="match status" value="1"/>
</dbReference>
<name>A0A516GF35_9MICO</name>
<feature type="domain" description="CHAD" evidence="2">
    <location>
        <begin position="46"/>
        <end position="338"/>
    </location>
</feature>
<reference evidence="3 4" key="1">
    <citation type="submission" date="2019-07" db="EMBL/GenBank/DDBJ databases">
        <title>complete genome sequencing of Ornithinimicrobium sp. H23M54.</title>
        <authorList>
            <person name="Bae J.-W."/>
            <person name="Lee S.-Y."/>
        </authorList>
    </citation>
    <scope>NUCLEOTIDE SEQUENCE [LARGE SCALE GENOMIC DNA]</scope>
    <source>
        <strain evidence="3 4">H23M54</strain>
    </source>
</reference>
<dbReference type="SMART" id="SM00880">
    <property type="entry name" value="CHAD"/>
    <property type="match status" value="1"/>
</dbReference>
<sequence length="338" mass="38159">MRNPARRQANRLERIEQAERHPAQPRPRTPWSQGVATTPEFRIHNDEPLALGVRRVILEQVVHATQIRDSDDLDTAVHDLRKAMKRTRAVLRLVRGELGDYRYRQENTALRDTSRLWGPTRDAAVLAKVAAEFVAEFEMDGAAADRVVTVLRARAAAATRAGHQDRRRHLDTLTALGSFACRVRRFPVEGPDSIANEWAAVQPGVTRVAKRAARRLRQAEQDPSVERLHAWRKDVKYLGYQLEVLRPLWKDLLGAIGDRLMEVGSILGDDHDLAVWEETLRADGSLVTDPAELTRLHDTIGVRRRRLQTEAFALGGTVLAEPKLLVEEVAAAWHQART</sequence>
<protein>
    <submittedName>
        <fullName evidence="3">CHAD domain-containing protein</fullName>
    </submittedName>
</protein>
<dbReference type="Gene3D" id="1.40.20.10">
    <property type="entry name" value="CHAD domain"/>
    <property type="match status" value="1"/>
</dbReference>
<dbReference type="InterPro" id="IPR007899">
    <property type="entry name" value="CHAD_dom"/>
</dbReference>
<dbReference type="OrthoDB" id="9810907at2"/>
<evidence type="ECO:0000256" key="1">
    <source>
        <dbReference type="SAM" id="MobiDB-lite"/>
    </source>
</evidence>
<dbReference type="AlphaFoldDB" id="A0A516GF35"/>
<accession>A0A516GF35</accession>
<feature type="region of interest" description="Disordered" evidence="1">
    <location>
        <begin position="1"/>
        <end position="36"/>
    </location>
</feature>
<dbReference type="PROSITE" id="PS51708">
    <property type="entry name" value="CHAD"/>
    <property type="match status" value="1"/>
</dbReference>
<feature type="compositionally biased region" description="Basic and acidic residues" evidence="1">
    <location>
        <begin position="10"/>
        <end position="22"/>
    </location>
</feature>